<name>X1BU90_9ZZZZ</name>
<reference evidence="4" key="1">
    <citation type="journal article" date="2014" name="Front. Microbiol.">
        <title>High frequency of phylogenetically diverse reductive dehalogenase-homologous genes in deep subseafloor sedimentary metagenomes.</title>
        <authorList>
            <person name="Kawai M."/>
            <person name="Futagami T."/>
            <person name="Toyoda A."/>
            <person name="Takaki Y."/>
            <person name="Nishi S."/>
            <person name="Hori S."/>
            <person name="Arai W."/>
            <person name="Tsubouchi T."/>
            <person name="Morono Y."/>
            <person name="Uchiyama I."/>
            <person name="Ito T."/>
            <person name="Fujiyama A."/>
            <person name="Inagaki F."/>
            <person name="Takami H."/>
        </authorList>
    </citation>
    <scope>NUCLEOTIDE SEQUENCE</scope>
    <source>
        <strain evidence="4">Expedition CK06-06</strain>
    </source>
</reference>
<dbReference type="GO" id="GO:0016787">
    <property type="term" value="F:hydrolase activity"/>
    <property type="evidence" value="ECO:0007669"/>
    <property type="project" value="UniProtKB-KW"/>
</dbReference>
<dbReference type="InterPro" id="IPR036264">
    <property type="entry name" value="Bact_exopeptidase_dim_dom"/>
</dbReference>
<feature type="non-terminal residue" evidence="4">
    <location>
        <position position="1"/>
    </location>
</feature>
<sequence>VPYLGVNAIYMMSNIIQNLDKLDEYIPKIKHPLSKDDLEELVSVLFSSKENFDRFLEEQPLLQAVIKANIHFTKNMTMIKGGIKSNVIPDQCESIIDFRLIPGQKIEMILNGLKKLINDLGYQIKSEPTGLPEEVFVYLEVIDKGEASYWKEWKNSQTLKDFYNIVEQCYEKKPFYFLYPGSADTKYYRNTNFCPSTIMFGPGNGSLAHKTNEYIEIQDYINAIKVYTLFAYNYLKN</sequence>
<evidence type="ECO:0000256" key="2">
    <source>
        <dbReference type="ARBA" id="ARBA00022801"/>
    </source>
</evidence>
<evidence type="ECO:0000259" key="3">
    <source>
        <dbReference type="Pfam" id="PF07687"/>
    </source>
</evidence>
<keyword evidence="1" id="KW-0479">Metal-binding</keyword>
<dbReference type="InterPro" id="IPR011650">
    <property type="entry name" value="Peptidase_M20_dimer"/>
</dbReference>
<dbReference type="GO" id="GO:0046872">
    <property type="term" value="F:metal ion binding"/>
    <property type="evidence" value="ECO:0007669"/>
    <property type="project" value="UniProtKB-KW"/>
</dbReference>
<dbReference type="Pfam" id="PF01546">
    <property type="entry name" value="Peptidase_M20"/>
    <property type="match status" value="1"/>
</dbReference>
<evidence type="ECO:0000256" key="1">
    <source>
        <dbReference type="ARBA" id="ARBA00022723"/>
    </source>
</evidence>
<dbReference type="PANTHER" id="PTHR43808">
    <property type="entry name" value="ACETYLORNITHINE DEACETYLASE"/>
    <property type="match status" value="1"/>
</dbReference>
<gene>
    <name evidence="4" type="ORF">S01H4_45369</name>
</gene>
<dbReference type="Gene3D" id="3.40.630.10">
    <property type="entry name" value="Zn peptidases"/>
    <property type="match status" value="1"/>
</dbReference>
<proteinExistence type="predicted"/>
<accession>X1BU90</accession>
<feature type="domain" description="Peptidase M20 dimerisation" evidence="3">
    <location>
        <begin position="2"/>
        <end position="122"/>
    </location>
</feature>
<comment type="caution">
    <text evidence="4">The sequence shown here is derived from an EMBL/GenBank/DDBJ whole genome shotgun (WGS) entry which is preliminary data.</text>
</comment>
<dbReference type="SUPFAM" id="SSF55031">
    <property type="entry name" value="Bacterial exopeptidase dimerisation domain"/>
    <property type="match status" value="1"/>
</dbReference>
<organism evidence="4">
    <name type="scientific">marine sediment metagenome</name>
    <dbReference type="NCBI Taxonomy" id="412755"/>
    <lineage>
        <taxon>unclassified sequences</taxon>
        <taxon>metagenomes</taxon>
        <taxon>ecological metagenomes</taxon>
    </lineage>
</organism>
<protein>
    <recommendedName>
        <fullName evidence="3">Peptidase M20 dimerisation domain-containing protein</fullName>
    </recommendedName>
</protein>
<dbReference type="InterPro" id="IPR002933">
    <property type="entry name" value="Peptidase_M20"/>
</dbReference>
<dbReference type="AlphaFoldDB" id="X1BU90"/>
<dbReference type="SUPFAM" id="SSF53187">
    <property type="entry name" value="Zn-dependent exopeptidases"/>
    <property type="match status" value="1"/>
</dbReference>
<evidence type="ECO:0000313" key="4">
    <source>
        <dbReference type="EMBL" id="GAG98610.1"/>
    </source>
</evidence>
<dbReference type="Gene3D" id="3.30.70.360">
    <property type="match status" value="1"/>
</dbReference>
<dbReference type="InterPro" id="IPR050072">
    <property type="entry name" value="Peptidase_M20A"/>
</dbReference>
<keyword evidence="2" id="KW-0378">Hydrolase</keyword>
<dbReference type="EMBL" id="BART01025252">
    <property type="protein sequence ID" value="GAG98610.1"/>
    <property type="molecule type" value="Genomic_DNA"/>
</dbReference>
<dbReference type="Pfam" id="PF07687">
    <property type="entry name" value="M20_dimer"/>
    <property type="match status" value="1"/>
</dbReference>